<dbReference type="EMBL" id="KZ678150">
    <property type="protein sequence ID" value="PSN60177.1"/>
    <property type="molecule type" value="Genomic_DNA"/>
</dbReference>
<dbReference type="InterPro" id="IPR032675">
    <property type="entry name" value="LRR_dom_sf"/>
</dbReference>
<evidence type="ECO:0000313" key="2">
    <source>
        <dbReference type="Proteomes" id="UP000240883"/>
    </source>
</evidence>
<dbReference type="AlphaFoldDB" id="A0A2T2N3Z9"/>
<keyword evidence="2" id="KW-1185">Reference proteome</keyword>
<gene>
    <name evidence="1" type="ORF">BS50DRAFT_506823</name>
</gene>
<accession>A0A2T2N3Z9</accession>
<dbReference type="STRING" id="1448308.A0A2T2N3Z9"/>
<dbReference type="Gene3D" id="3.80.10.10">
    <property type="entry name" value="Ribonuclease Inhibitor"/>
    <property type="match status" value="1"/>
</dbReference>
<dbReference type="SUPFAM" id="SSF52047">
    <property type="entry name" value="RNI-like"/>
    <property type="match status" value="1"/>
</dbReference>
<reference evidence="1 2" key="1">
    <citation type="journal article" date="2018" name="Front. Microbiol.">
        <title>Genome-Wide Analysis of Corynespora cassiicola Leaf Fall Disease Putative Effectors.</title>
        <authorList>
            <person name="Lopez D."/>
            <person name="Ribeiro S."/>
            <person name="Label P."/>
            <person name="Fumanal B."/>
            <person name="Venisse J.S."/>
            <person name="Kohler A."/>
            <person name="de Oliveira R.R."/>
            <person name="Labutti K."/>
            <person name="Lipzen A."/>
            <person name="Lail K."/>
            <person name="Bauer D."/>
            <person name="Ohm R.A."/>
            <person name="Barry K.W."/>
            <person name="Spatafora J."/>
            <person name="Grigoriev I.V."/>
            <person name="Martin F.M."/>
            <person name="Pujade-Renaud V."/>
        </authorList>
    </citation>
    <scope>NUCLEOTIDE SEQUENCE [LARGE SCALE GENOMIC DNA]</scope>
    <source>
        <strain evidence="1 2">Philippines</strain>
    </source>
</reference>
<evidence type="ECO:0000313" key="1">
    <source>
        <dbReference type="EMBL" id="PSN60177.1"/>
    </source>
</evidence>
<dbReference type="Proteomes" id="UP000240883">
    <property type="component" value="Unassembled WGS sequence"/>
</dbReference>
<proteinExistence type="predicted"/>
<evidence type="ECO:0008006" key="3">
    <source>
        <dbReference type="Google" id="ProtNLM"/>
    </source>
</evidence>
<sequence length="453" mass="50236">MDCTYKSASLGGLPDELTLLVLSNLHTIPSYEPQSEAFKNKHQERARQYENHVRKRALYSLALTNRRLNYVATPALYSSFVSTATSRGFFPVNNFHRTISTAPNLALHLKYVENRLAHYSGDSLDDDSAFSGTHALVSEYFFKLASIIALAPNLEALNVVSLEMRRVSMWAYLVPSSVLIPASNAIVQGSKIAGHGLEHLHSIALQIHTVDFVPGPEPFFRIADLLTPIPSLVQLRASGVISTRSMGPMSHTFKGLQRLEITECGLKFDDIADLLRACDGLRHFKCHWSFVDHGGDSPSELFEGIAPHASTLETLSLDMRESRYHNSSASVINSHPHSLRDCSSLRTIEICERTVLPRSTGSGWVPVNDPERISAILPPSLERLVVFLKPLEEYGHYHSPFDGNGIFYDLLEDCGLVLPKLSSVAIVSRDSVPAQHLTQTFCDRGVDLSFVNE</sequence>
<protein>
    <recommendedName>
        <fullName evidence="3">F-box domain-containing protein</fullName>
    </recommendedName>
</protein>
<name>A0A2T2N3Z9_CORCC</name>
<organism evidence="1 2">
    <name type="scientific">Corynespora cassiicola Philippines</name>
    <dbReference type="NCBI Taxonomy" id="1448308"/>
    <lineage>
        <taxon>Eukaryota</taxon>
        <taxon>Fungi</taxon>
        <taxon>Dikarya</taxon>
        <taxon>Ascomycota</taxon>
        <taxon>Pezizomycotina</taxon>
        <taxon>Dothideomycetes</taxon>
        <taxon>Pleosporomycetidae</taxon>
        <taxon>Pleosporales</taxon>
        <taxon>Corynesporascaceae</taxon>
        <taxon>Corynespora</taxon>
    </lineage>
</organism>
<dbReference type="OrthoDB" id="2520703at2759"/>